<name>A0A160T9Q5_9CHLR</name>
<dbReference type="RefSeq" id="WP_095045358.1">
    <property type="nucleotide sequence ID" value="NZ_LN890656.1"/>
</dbReference>
<accession>A0A160T9Q5</accession>
<reference evidence="2" key="1">
    <citation type="submission" date="2016-01" db="EMBL/GenBank/DDBJ databases">
        <authorList>
            <person name="Mcilroy J.S."/>
            <person name="Karst M S."/>
            <person name="Albertsen M."/>
        </authorList>
    </citation>
    <scope>NUCLEOTIDE SEQUENCE</scope>
    <source>
        <strain evidence="2">Cfx-K</strain>
    </source>
</reference>
<evidence type="ECO:0000259" key="1">
    <source>
        <dbReference type="PROSITE" id="PS51186"/>
    </source>
</evidence>
<dbReference type="Gene3D" id="3.40.630.30">
    <property type="match status" value="1"/>
</dbReference>
<dbReference type="EMBL" id="LN890656">
    <property type="protein sequence ID" value="CUS06025.1"/>
    <property type="molecule type" value="Genomic_DNA"/>
</dbReference>
<protein>
    <submittedName>
        <fullName evidence="2">Acetyltransferase, GNAT family</fullName>
    </submittedName>
</protein>
<dbReference type="InterPro" id="IPR000182">
    <property type="entry name" value="GNAT_dom"/>
</dbReference>
<dbReference type="InterPro" id="IPR016181">
    <property type="entry name" value="Acyl_CoA_acyltransferase"/>
</dbReference>
<dbReference type="Pfam" id="PF13508">
    <property type="entry name" value="Acetyltransf_7"/>
    <property type="match status" value="1"/>
</dbReference>
<proteinExistence type="predicted"/>
<dbReference type="SUPFAM" id="SSF55729">
    <property type="entry name" value="Acyl-CoA N-acyltransferases (Nat)"/>
    <property type="match status" value="1"/>
</dbReference>
<dbReference type="GO" id="GO:0016747">
    <property type="term" value="F:acyltransferase activity, transferring groups other than amino-acyl groups"/>
    <property type="evidence" value="ECO:0007669"/>
    <property type="project" value="InterPro"/>
</dbReference>
<dbReference type="AlphaFoldDB" id="A0A160T9Q5"/>
<evidence type="ECO:0000313" key="3">
    <source>
        <dbReference type="Proteomes" id="UP000215027"/>
    </source>
</evidence>
<feature type="domain" description="N-acetyltransferase" evidence="1">
    <location>
        <begin position="167"/>
        <end position="337"/>
    </location>
</feature>
<evidence type="ECO:0000313" key="2">
    <source>
        <dbReference type="EMBL" id="CUS06025.1"/>
    </source>
</evidence>
<keyword evidence="3" id="KW-1185">Reference proteome</keyword>
<dbReference type="Proteomes" id="UP000215027">
    <property type="component" value="Chromosome II"/>
</dbReference>
<dbReference type="PROSITE" id="PS51186">
    <property type="entry name" value="GNAT"/>
    <property type="match status" value="1"/>
</dbReference>
<organism evidence="2 3">
    <name type="scientific">Candidatus Promineifilum breve</name>
    <dbReference type="NCBI Taxonomy" id="1806508"/>
    <lineage>
        <taxon>Bacteria</taxon>
        <taxon>Bacillati</taxon>
        <taxon>Chloroflexota</taxon>
        <taxon>Ardenticatenia</taxon>
        <taxon>Candidatus Promineifilales</taxon>
        <taxon>Candidatus Promineifilaceae</taxon>
        <taxon>Candidatus Promineifilum</taxon>
    </lineage>
</organism>
<dbReference type="KEGG" id="pbf:CFX0092_B0491"/>
<sequence>MSETIVAFHEGLLPAAAELLARRHRRDRAAMPLLPARFAEARPALVAAREVWHKPLTSGVAALRDGRLIGYLLGEVKIDSLRGRHVWVHLAGHALAEDAPPDLYAALYAAAGPEWLAEGAFDHYVMMPAADAAGLDVWYGLNFGREQAHAARASAGPLPDPVDISGVTIRRATEADRDAMVDEMSPILRQHLVAPPVWAAALPETMRPMREGFVEMLSDDSARVWLAVADGPEGGRVLGYQAYFPATPTDDNLMVSISDRTVLLEVAATRADARGRGIGRALTRVGLADAAAAGYGLCITDWRTANVEAARFWPRMGFRPVAYRLTRKVDPRVAWAI</sequence>
<gene>
    <name evidence="2" type="ORF">CFX0092_B0491</name>
</gene>
<dbReference type="OrthoDB" id="3971434at2"/>